<dbReference type="Proteomes" id="UP000279600">
    <property type="component" value="Chromosome"/>
</dbReference>
<reference evidence="1 2" key="1">
    <citation type="submission" date="2018-12" db="EMBL/GenBank/DDBJ databases">
        <title>Complete genome of Nonlabens sp. MJ115.</title>
        <authorList>
            <person name="Choi H.S."/>
            <person name="Jung J."/>
        </authorList>
    </citation>
    <scope>NUCLEOTIDE SEQUENCE [LARGE SCALE GENOMIC DNA]</scope>
    <source>
        <strain evidence="1 2">MJ115</strain>
    </source>
</reference>
<dbReference type="RefSeq" id="WP_126446612.1">
    <property type="nucleotide sequence ID" value="NZ_CP034549.1"/>
</dbReference>
<gene>
    <name evidence="1" type="ORF">EJ995_06015</name>
</gene>
<name>A0A3S9MX42_9FLAO</name>
<keyword evidence="2" id="KW-1185">Reference proteome</keyword>
<dbReference type="AlphaFoldDB" id="A0A3S9MX42"/>
<evidence type="ECO:0000313" key="1">
    <source>
        <dbReference type="EMBL" id="AZQ43805.1"/>
    </source>
</evidence>
<dbReference type="OrthoDB" id="939755at2"/>
<proteinExistence type="predicted"/>
<protein>
    <recommendedName>
        <fullName evidence="3">SIR2-like domain-containing protein</fullName>
    </recommendedName>
</protein>
<accession>A0A3S9MX42</accession>
<sequence length="365" mass="42529">MAEKKITYLFGAGASYYAVPILNGLSDKFRLVAKELKQSVSAGSRYGSFDTKPYRNTIFEFSRDLEHLAEMSEQYGTLDTYAKKLDLNAENESLQKLKFLVSIFFTIWQGHFHKKEVIEENKNQKLFYNDIDSRYKSLVANYLIKASNAAPKLDNNVRFLSWNYDNQLESAFSLFFKSRLNLTELNEQIKFLPNNESKFQNNEILHLNGVSNFWINDSQILDRIFQQDDELSNNGIVRRIAELYNPSNFSKCLSLINYAWDDNSSKLKEATRILKQTDILIIIGYSFPTFNRAIDSKLLSGHDNTFEKIIYQDPNASEELLELFHINFVGKSDFRILKQVDQFHIPPEYFPQGRKRKRSIKAQGY</sequence>
<dbReference type="EMBL" id="CP034549">
    <property type="protein sequence ID" value="AZQ43805.1"/>
    <property type="molecule type" value="Genomic_DNA"/>
</dbReference>
<dbReference type="KEGG" id="noj:EJ995_06015"/>
<organism evidence="1 2">
    <name type="scientific">Nonlabens ponticola</name>
    <dbReference type="NCBI Taxonomy" id="2496866"/>
    <lineage>
        <taxon>Bacteria</taxon>
        <taxon>Pseudomonadati</taxon>
        <taxon>Bacteroidota</taxon>
        <taxon>Flavobacteriia</taxon>
        <taxon>Flavobacteriales</taxon>
        <taxon>Flavobacteriaceae</taxon>
        <taxon>Nonlabens</taxon>
    </lineage>
</organism>
<evidence type="ECO:0000313" key="2">
    <source>
        <dbReference type="Proteomes" id="UP000279600"/>
    </source>
</evidence>
<evidence type="ECO:0008006" key="3">
    <source>
        <dbReference type="Google" id="ProtNLM"/>
    </source>
</evidence>